<evidence type="ECO:0000259" key="3">
    <source>
        <dbReference type="Pfam" id="PF07687"/>
    </source>
</evidence>
<dbReference type="InterPro" id="IPR011650">
    <property type="entry name" value="Peptidase_M20_dimer"/>
</dbReference>
<feature type="non-terminal residue" evidence="4">
    <location>
        <position position="1"/>
    </location>
</feature>
<feature type="domain" description="Peptidase M20 dimerisation" evidence="3">
    <location>
        <begin position="4"/>
        <end position="56"/>
    </location>
</feature>
<dbReference type="Gene3D" id="3.30.70.360">
    <property type="match status" value="1"/>
</dbReference>
<gene>
    <name evidence="4" type="ORF">UT06_C0020G0037</name>
</gene>
<sequence>KRETKKTTFNFSIISSGNTINQIPNEAILWCDVRFNPNDNPKNIEQDFKKIFGKKNVLVIKCESPIDCPINSVLFKTFSHAVRENNIKEIKGFDHVSSDARHAHFKNIPAVVFGPIGENIHSNGEWVSVSSIDNISHVLDSWIKSL</sequence>
<dbReference type="Proteomes" id="UP000034710">
    <property type="component" value="Unassembled WGS sequence"/>
</dbReference>
<dbReference type="EMBL" id="LBVJ01000020">
    <property type="protein sequence ID" value="KKQ83574.1"/>
    <property type="molecule type" value="Genomic_DNA"/>
</dbReference>
<evidence type="ECO:0000256" key="2">
    <source>
        <dbReference type="ARBA" id="ARBA00022833"/>
    </source>
</evidence>
<keyword evidence="2" id="KW-0862">Zinc</keyword>
<organism evidence="4 5">
    <name type="scientific">Candidatus Woesebacteria bacterium GW2011_GWA1_38_8</name>
    <dbReference type="NCBI Taxonomy" id="1618547"/>
    <lineage>
        <taxon>Bacteria</taxon>
        <taxon>Candidatus Woeseibacteriota</taxon>
    </lineage>
</organism>
<protein>
    <recommendedName>
        <fullName evidence="3">Peptidase M20 dimerisation domain-containing protein</fullName>
    </recommendedName>
</protein>
<evidence type="ECO:0000256" key="1">
    <source>
        <dbReference type="ARBA" id="ARBA00001947"/>
    </source>
</evidence>
<comment type="caution">
    <text evidence="4">The sequence shown here is derived from an EMBL/GenBank/DDBJ whole genome shotgun (WGS) entry which is preliminary data.</text>
</comment>
<dbReference type="InterPro" id="IPR050072">
    <property type="entry name" value="Peptidase_M20A"/>
</dbReference>
<comment type="cofactor">
    <cofactor evidence="1">
        <name>Zn(2+)</name>
        <dbReference type="ChEBI" id="CHEBI:29105"/>
    </cofactor>
</comment>
<proteinExistence type="predicted"/>
<evidence type="ECO:0000313" key="4">
    <source>
        <dbReference type="EMBL" id="KKQ83574.1"/>
    </source>
</evidence>
<dbReference type="Gene3D" id="3.40.630.10">
    <property type="entry name" value="Zn peptidases"/>
    <property type="match status" value="1"/>
</dbReference>
<dbReference type="SUPFAM" id="SSF53187">
    <property type="entry name" value="Zn-dependent exopeptidases"/>
    <property type="match status" value="1"/>
</dbReference>
<dbReference type="PANTHER" id="PTHR43808">
    <property type="entry name" value="ACETYLORNITHINE DEACETYLASE"/>
    <property type="match status" value="1"/>
</dbReference>
<dbReference type="Pfam" id="PF07687">
    <property type="entry name" value="M20_dimer"/>
    <property type="match status" value="1"/>
</dbReference>
<dbReference type="AlphaFoldDB" id="A0A0G0NCE9"/>
<evidence type="ECO:0000313" key="5">
    <source>
        <dbReference type="Proteomes" id="UP000034710"/>
    </source>
</evidence>
<name>A0A0G0NCE9_9BACT</name>
<dbReference type="PANTHER" id="PTHR43808:SF8">
    <property type="entry name" value="PEPTIDASE M20 DIMERISATION DOMAIN-CONTAINING PROTEIN"/>
    <property type="match status" value="1"/>
</dbReference>
<accession>A0A0G0NCE9</accession>
<reference evidence="4 5" key="1">
    <citation type="journal article" date="2015" name="Nature">
        <title>rRNA introns, odd ribosomes, and small enigmatic genomes across a large radiation of phyla.</title>
        <authorList>
            <person name="Brown C.T."/>
            <person name="Hug L.A."/>
            <person name="Thomas B.C."/>
            <person name="Sharon I."/>
            <person name="Castelle C.J."/>
            <person name="Singh A."/>
            <person name="Wilkins M.J."/>
            <person name="Williams K.H."/>
            <person name="Banfield J.F."/>
        </authorList>
    </citation>
    <scope>NUCLEOTIDE SEQUENCE [LARGE SCALE GENOMIC DNA]</scope>
</reference>